<evidence type="ECO:0000313" key="3">
    <source>
        <dbReference type="Proteomes" id="UP000593892"/>
    </source>
</evidence>
<dbReference type="InterPro" id="IPR050312">
    <property type="entry name" value="IolE/XylAMocC-like"/>
</dbReference>
<dbReference type="SUPFAM" id="SSF51658">
    <property type="entry name" value="Xylose isomerase-like"/>
    <property type="match status" value="1"/>
</dbReference>
<dbReference type="PANTHER" id="PTHR12110">
    <property type="entry name" value="HYDROXYPYRUVATE ISOMERASE"/>
    <property type="match status" value="1"/>
</dbReference>
<dbReference type="Pfam" id="PF01261">
    <property type="entry name" value="AP_endonuc_2"/>
    <property type="match status" value="1"/>
</dbReference>
<accession>A0A7S7SLF7</accession>
<dbReference type="NCBIfam" id="TIGR01409">
    <property type="entry name" value="TAT_signal_seq"/>
    <property type="match status" value="1"/>
</dbReference>
<dbReference type="RefSeq" id="WP_194450048.1">
    <property type="nucleotide sequence ID" value="NZ_CP063849.1"/>
</dbReference>
<dbReference type="AlphaFoldDB" id="A0A7S7SLF7"/>
<dbReference type="InterPro" id="IPR013022">
    <property type="entry name" value="Xyl_isomerase-like_TIM-brl"/>
</dbReference>
<proteinExistence type="predicted"/>
<name>A0A7S7SLF7_PALFE</name>
<dbReference type="KEGG" id="pfer:IRI77_37625"/>
<evidence type="ECO:0000259" key="1">
    <source>
        <dbReference type="Pfam" id="PF01261"/>
    </source>
</evidence>
<dbReference type="PROSITE" id="PS51318">
    <property type="entry name" value="TAT"/>
    <property type="match status" value="1"/>
</dbReference>
<dbReference type="EMBL" id="CP063849">
    <property type="protein sequence ID" value="QOY88386.1"/>
    <property type="molecule type" value="Genomic_DNA"/>
</dbReference>
<dbReference type="Proteomes" id="UP000593892">
    <property type="component" value="Chromosome"/>
</dbReference>
<dbReference type="Gene3D" id="3.20.20.150">
    <property type="entry name" value="Divalent-metal-dependent TIM barrel enzymes"/>
    <property type="match status" value="1"/>
</dbReference>
<dbReference type="PANTHER" id="PTHR12110:SF41">
    <property type="entry name" value="INOSOSE DEHYDRATASE"/>
    <property type="match status" value="1"/>
</dbReference>
<dbReference type="InterPro" id="IPR006311">
    <property type="entry name" value="TAT_signal"/>
</dbReference>
<dbReference type="InterPro" id="IPR019546">
    <property type="entry name" value="TAT_signal_bac_arc"/>
</dbReference>
<keyword evidence="3" id="KW-1185">Reference proteome</keyword>
<evidence type="ECO:0000313" key="2">
    <source>
        <dbReference type="EMBL" id="QOY88386.1"/>
    </source>
</evidence>
<dbReference type="InterPro" id="IPR036237">
    <property type="entry name" value="Xyl_isomerase-like_sf"/>
</dbReference>
<keyword evidence="2" id="KW-0413">Isomerase</keyword>
<gene>
    <name evidence="2" type="ORF">IRI77_37625</name>
</gene>
<protein>
    <submittedName>
        <fullName evidence="2">Sugar phosphate isomerase/epimerase</fullName>
    </submittedName>
</protein>
<reference evidence="2 3" key="1">
    <citation type="submission" date="2020-10" db="EMBL/GenBank/DDBJ databases">
        <title>Complete genome sequence of Paludibaculum fermentans P105T, a facultatively anaerobic acidobacterium capable of dissimilatory Fe(III) reduction.</title>
        <authorList>
            <person name="Dedysh S.N."/>
            <person name="Beletsky A.V."/>
            <person name="Kulichevskaya I.S."/>
            <person name="Mardanov A.V."/>
            <person name="Ravin N.V."/>
        </authorList>
    </citation>
    <scope>NUCLEOTIDE SEQUENCE [LARGE SCALE GENOMIC DNA]</scope>
    <source>
        <strain evidence="2 3">P105</strain>
    </source>
</reference>
<feature type="domain" description="Xylose isomerase-like TIM barrel" evidence="1">
    <location>
        <begin position="51"/>
        <end position="262"/>
    </location>
</feature>
<dbReference type="GO" id="GO:0016853">
    <property type="term" value="F:isomerase activity"/>
    <property type="evidence" value="ECO:0007669"/>
    <property type="project" value="UniProtKB-KW"/>
</dbReference>
<organism evidence="2 3">
    <name type="scientific">Paludibaculum fermentans</name>
    <dbReference type="NCBI Taxonomy" id="1473598"/>
    <lineage>
        <taxon>Bacteria</taxon>
        <taxon>Pseudomonadati</taxon>
        <taxon>Acidobacteriota</taxon>
        <taxon>Terriglobia</taxon>
        <taxon>Bryobacterales</taxon>
        <taxon>Bryobacteraceae</taxon>
        <taxon>Paludibaculum</taxon>
    </lineage>
</organism>
<sequence>MTNHTRRNFLGTLAAAGAAALHAEPLGLPAGFQVFPIREALAKDFAGTLHQMAEIGYKTTEMCSPPGYVSSGFGPLVSMSAATMKKTIQDAGLRCESCHYGSKELKENLDERIAFARELGLKQMILSSFGLPQTATLDDWKKAADGLNPIGEKMQKAGIQCGFHNHNGEFKELDGVLIYDELMRRLDPKLVKMQFQVAVVSIGFQAATYMEKYPGRILSLHLADWDSTTKKSVAVGKGSVDWKKLFATARKGGVKNYFVEVNMDAMQESYPYLRSLKV</sequence>